<feature type="region of interest" description="Disordered" evidence="1">
    <location>
        <begin position="57"/>
        <end position="99"/>
    </location>
</feature>
<accession>A0A9P3T531</accession>
<feature type="compositionally biased region" description="Basic residues" evidence="1">
    <location>
        <begin position="59"/>
        <end position="69"/>
    </location>
</feature>
<protein>
    <submittedName>
        <fullName evidence="2">Uncharacterized protein</fullName>
    </submittedName>
</protein>
<feature type="region of interest" description="Disordered" evidence="1">
    <location>
        <begin position="1"/>
        <end position="41"/>
    </location>
</feature>
<reference evidence="2" key="2">
    <citation type="submission" date="2020-10" db="EMBL/GenBank/DDBJ databases">
        <authorList>
            <consortium name="NCBI Pathogen Detection Project"/>
        </authorList>
    </citation>
    <scope>NUCLEOTIDE SEQUENCE</scope>
    <source>
        <strain evidence="2">CAVp300</strain>
    </source>
</reference>
<sequence>MAAQTPYPGYAAKRPIGSLSPGGTVAPVSIAPPGTLPDGGADALSGLRGKATDWFPLPWRHRSPGKHRATGAPPGWRRRRLIRATRQSDRSVLSPLAAP</sequence>
<reference evidence="2" key="1">
    <citation type="journal article" date="2018" name="Genome Biol.">
        <title>SKESA: strategic k-mer extension for scrupulous assemblies.</title>
        <authorList>
            <person name="Souvorov A."/>
            <person name="Agarwala R."/>
            <person name="Lipman D.J."/>
        </authorList>
    </citation>
    <scope>NUCLEOTIDE SEQUENCE</scope>
    <source>
        <strain evidence="2">CAVp300</strain>
    </source>
</reference>
<organism evidence="2 3">
    <name type="scientific">Kluyvera intermedia</name>
    <name type="common">Enterobacter intermedius</name>
    <dbReference type="NCBI Taxonomy" id="61648"/>
    <lineage>
        <taxon>Bacteria</taxon>
        <taxon>Pseudomonadati</taxon>
        <taxon>Pseudomonadota</taxon>
        <taxon>Gammaproteobacteria</taxon>
        <taxon>Enterobacterales</taxon>
        <taxon>Enterobacteriaceae</taxon>
        <taxon>Kluyvera</taxon>
    </lineage>
</organism>
<proteinExistence type="predicted"/>
<evidence type="ECO:0000313" key="3">
    <source>
        <dbReference type="Proteomes" id="UP000867740"/>
    </source>
</evidence>
<evidence type="ECO:0000256" key="1">
    <source>
        <dbReference type="SAM" id="MobiDB-lite"/>
    </source>
</evidence>
<dbReference type="EMBL" id="DACSUM010000006">
    <property type="protein sequence ID" value="HAT3580904.1"/>
    <property type="molecule type" value="Genomic_DNA"/>
</dbReference>
<evidence type="ECO:0000313" key="2">
    <source>
        <dbReference type="EMBL" id="HAT3580904.1"/>
    </source>
</evidence>
<gene>
    <name evidence="2" type="ORF">I8531_001173</name>
</gene>
<dbReference type="Proteomes" id="UP000867740">
    <property type="component" value="Unassembled WGS sequence"/>
</dbReference>
<dbReference type="AlphaFoldDB" id="A0A9P3T531"/>
<name>A0A9P3T531_KLUIN</name>
<comment type="caution">
    <text evidence="2">The sequence shown here is derived from an EMBL/GenBank/DDBJ whole genome shotgun (WGS) entry which is preliminary data.</text>
</comment>